<proteinExistence type="predicted"/>
<reference evidence="1 2" key="1">
    <citation type="journal article" date="2024" name="Microbiol. Resour. Announc.">
        <title>Genome annotations for the ascomycete fungi Trichoderma harzianum, Trichoderma aggressivum, and Purpureocillium lilacinum.</title>
        <authorList>
            <person name="Beijen E.P.W."/>
            <person name="Ohm R.A."/>
        </authorList>
    </citation>
    <scope>NUCLEOTIDE SEQUENCE [LARGE SCALE GENOMIC DNA]</scope>
    <source>
        <strain evidence="1 2">CBS 150709</strain>
    </source>
</reference>
<dbReference type="Proteomes" id="UP001287286">
    <property type="component" value="Unassembled WGS sequence"/>
</dbReference>
<organism evidence="1 2">
    <name type="scientific">Purpureocillium lilacinum</name>
    <name type="common">Paecilomyces lilacinus</name>
    <dbReference type="NCBI Taxonomy" id="33203"/>
    <lineage>
        <taxon>Eukaryota</taxon>
        <taxon>Fungi</taxon>
        <taxon>Dikarya</taxon>
        <taxon>Ascomycota</taxon>
        <taxon>Pezizomycotina</taxon>
        <taxon>Sordariomycetes</taxon>
        <taxon>Hypocreomycetidae</taxon>
        <taxon>Hypocreales</taxon>
        <taxon>Ophiocordycipitaceae</taxon>
        <taxon>Purpureocillium</taxon>
    </lineage>
</organism>
<dbReference type="EMBL" id="JAWRVI010000091">
    <property type="protein sequence ID" value="KAK4077971.1"/>
    <property type="molecule type" value="Genomic_DNA"/>
</dbReference>
<keyword evidence="2" id="KW-1185">Reference proteome</keyword>
<evidence type="ECO:0000313" key="1">
    <source>
        <dbReference type="EMBL" id="KAK4077971.1"/>
    </source>
</evidence>
<gene>
    <name evidence="1" type="ORF">Purlil1_12169</name>
</gene>
<name>A0ABR0BHI8_PURLI</name>
<protein>
    <submittedName>
        <fullName evidence="1">Uncharacterized protein</fullName>
    </submittedName>
</protein>
<evidence type="ECO:0000313" key="2">
    <source>
        <dbReference type="Proteomes" id="UP001287286"/>
    </source>
</evidence>
<accession>A0ABR0BHI8</accession>
<sequence>MDLTISDGPSSSKIESRPAWTIGKAIDGLGKARMYEGENLAKMAMEEAAVEAERAPRGRQTALDAV</sequence>
<comment type="caution">
    <text evidence="1">The sequence shown here is derived from an EMBL/GenBank/DDBJ whole genome shotgun (WGS) entry which is preliminary data.</text>
</comment>